<name>A0A8U0HVR9_9EURY</name>
<sequence>MSTFLIQVSGHSIQEKADRRYIAGAKGPRFCDEPLKHGEYFNASPFWKREGYGRREAWQSILPGDEVLVYCTGSVDEHGACLSHLLTVESVILSESDGARLEFSSIQELIPKIPYSDIQEEIEKGSFSEQMNYCGQEGFNIAQITASDIDRVRNLVDSMESQEGSSNSRPDDSLETIAEDHFGG</sequence>
<organism evidence="2 3">
    <name type="scientific">Halorussus limi</name>
    <dbReference type="NCBI Taxonomy" id="2938695"/>
    <lineage>
        <taxon>Archaea</taxon>
        <taxon>Methanobacteriati</taxon>
        <taxon>Methanobacteriota</taxon>
        <taxon>Stenosarchaea group</taxon>
        <taxon>Halobacteria</taxon>
        <taxon>Halobacteriales</taxon>
        <taxon>Haladaptataceae</taxon>
        <taxon>Halorussus</taxon>
    </lineage>
</organism>
<accession>A0A8U0HVR9</accession>
<keyword evidence="3" id="KW-1185">Reference proteome</keyword>
<evidence type="ECO:0000313" key="2">
    <source>
        <dbReference type="EMBL" id="UPV75215.1"/>
    </source>
</evidence>
<gene>
    <name evidence="2" type="ORF">M0R89_03880</name>
</gene>
<dbReference type="RefSeq" id="WP_248651258.1">
    <property type="nucleotide sequence ID" value="NZ_CP096659.1"/>
</dbReference>
<evidence type="ECO:0008006" key="4">
    <source>
        <dbReference type="Google" id="ProtNLM"/>
    </source>
</evidence>
<feature type="region of interest" description="Disordered" evidence="1">
    <location>
        <begin position="157"/>
        <end position="184"/>
    </location>
</feature>
<dbReference type="Proteomes" id="UP000830729">
    <property type="component" value="Chromosome"/>
</dbReference>
<feature type="compositionally biased region" description="Polar residues" evidence="1">
    <location>
        <begin position="159"/>
        <end position="168"/>
    </location>
</feature>
<dbReference type="GeneID" id="72184309"/>
<reference evidence="2 3" key="1">
    <citation type="submission" date="2022-04" db="EMBL/GenBank/DDBJ databases">
        <title>Diverse halophilic archaea isolated from saline environments.</title>
        <authorList>
            <person name="Cui H.-L."/>
        </authorList>
    </citation>
    <scope>NUCLEOTIDE SEQUENCE [LARGE SCALE GENOMIC DNA]</scope>
    <source>
        <strain evidence="2 3">XZYJT49</strain>
    </source>
</reference>
<dbReference type="EMBL" id="CP096659">
    <property type="protein sequence ID" value="UPV75215.1"/>
    <property type="molecule type" value="Genomic_DNA"/>
</dbReference>
<dbReference type="KEGG" id="halx:M0R89_03880"/>
<dbReference type="AlphaFoldDB" id="A0A8U0HVR9"/>
<protein>
    <recommendedName>
        <fullName evidence="4">EVE domain-containing protein</fullName>
    </recommendedName>
</protein>
<proteinExistence type="predicted"/>
<evidence type="ECO:0000313" key="3">
    <source>
        <dbReference type="Proteomes" id="UP000830729"/>
    </source>
</evidence>
<evidence type="ECO:0000256" key="1">
    <source>
        <dbReference type="SAM" id="MobiDB-lite"/>
    </source>
</evidence>